<dbReference type="Pfam" id="PF02495">
    <property type="entry name" value="TGBp3"/>
    <property type="match status" value="1"/>
</dbReference>
<evidence type="ECO:0000256" key="8">
    <source>
        <dbReference type="ARBA" id="ARBA00023031"/>
    </source>
</evidence>
<evidence type="ECO:0000256" key="6">
    <source>
        <dbReference type="ARBA" id="ARBA00022870"/>
    </source>
</evidence>
<keyword evidence="7 14" id="KW-1133">Transmembrane helix</keyword>
<organism evidence="15">
    <name type="scientific">papaya mottle-associated virus</name>
    <dbReference type="NCBI Taxonomy" id="3071214"/>
    <lineage>
        <taxon>Viruses</taxon>
        <taxon>Riboviria</taxon>
        <taxon>Orthornavirae</taxon>
        <taxon>Kitrinoviricota</taxon>
        <taxon>Alsuviricetes</taxon>
        <taxon>Tymovirales</taxon>
        <taxon>Betaflexiviridae</taxon>
        <taxon>Quinvirinae</taxon>
        <taxon>Carlavirus</taxon>
        <taxon>Carlavirus maculapapayae</taxon>
        <taxon>Carlavirus PapMaV</taxon>
    </lineage>
</organism>
<dbReference type="GO" id="GO:0044167">
    <property type="term" value="C:host cell endoplasmic reticulum membrane"/>
    <property type="evidence" value="ECO:0007669"/>
    <property type="project" value="UniProtKB-SubCell"/>
</dbReference>
<evidence type="ECO:0000256" key="14">
    <source>
        <dbReference type="SAM" id="Phobius"/>
    </source>
</evidence>
<comment type="similarity">
    <text evidence="2">Belongs to the Tymovirales TGBp3 protein family.</text>
</comment>
<evidence type="ECO:0000256" key="13">
    <source>
        <dbReference type="ARBA" id="ARBA00033148"/>
    </source>
</evidence>
<sequence length="63" mass="6977">MHPTIKLILPALIAFCVFYLLLMPNNNICTIVVTGESTTISNCVINKDLSELIDNIRLVSNCL</sequence>
<keyword evidence="9 14" id="KW-0472">Membrane</keyword>
<evidence type="ECO:0000256" key="4">
    <source>
        <dbReference type="ARBA" id="ARBA00022448"/>
    </source>
</evidence>
<evidence type="ECO:0000256" key="9">
    <source>
        <dbReference type="ARBA" id="ARBA00023136"/>
    </source>
</evidence>
<evidence type="ECO:0000256" key="12">
    <source>
        <dbReference type="ARBA" id="ARBA00030266"/>
    </source>
</evidence>
<dbReference type="EMBL" id="MK984604">
    <property type="protein sequence ID" value="QIJ97111.1"/>
    <property type="molecule type" value="Genomic_RNA"/>
</dbReference>
<keyword evidence="6" id="KW-1043">Host membrane</keyword>
<comment type="function">
    <text evidence="11">Plays a role in viral cell-to-cell propagation, by facilitating genome transport to neighboring plant cells through plasmosdesmata. May induce the formation of granular vesicles derived from the Endoplasmic reticulum, which align on actin filaments.</text>
</comment>
<feature type="transmembrane region" description="Helical" evidence="14">
    <location>
        <begin position="7"/>
        <end position="24"/>
    </location>
</feature>
<accession>A0A6G7S763</accession>
<keyword evidence="10" id="KW-1038">Host endoplasmic reticulum</keyword>
<keyword evidence="8" id="KW-0916">Viral movement protein</keyword>
<evidence type="ECO:0000256" key="3">
    <source>
        <dbReference type="ARBA" id="ARBA00013812"/>
    </source>
</evidence>
<evidence type="ECO:0000256" key="7">
    <source>
        <dbReference type="ARBA" id="ARBA00022989"/>
    </source>
</evidence>
<protein>
    <recommendedName>
        <fullName evidence="3">Movement protein TGBp3</fullName>
    </recommendedName>
    <alternativeName>
        <fullName evidence="12">7 kDa protein</fullName>
    </alternativeName>
    <alternativeName>
        <fullName evidence="13">Triple gene block 3 protein</fullName>
    </alternativeName>
</protein>
<evidence type="ECO:0000256" key="2">
    <source>
        <dbReference type="ARBA" id="ARBA00010355"/>
    </source>
</evidence>
<keyword evidence="5 14" id="KW-0812">Transmembrane</keyword>
<keyword evidence="4" id="KW-0813">Transport</keyword>
<dbReference type="GO" id="GO:0046740">
    <property type="term" value="P:transport of virus in host, cell to cell"/>
    <property type="evidence" value="ECO:0007669"/>
    <property type="project" value="UniProtKB-KW"/>
</dbReference>
<evidence type="ECO:0000256" key="1">
    <source>
        <dbReference type="ARBA" id="ARBA00004625"/>
    </source>
</evidence>
<comment type="subcellular location">
    <subcellularLocation>
        <location evidence="1">Host endoplasmic reticulum membrane</location>
    </subcellularLocation>
</comment>
<evidence type="ECO:0000256" key="11">
    <source>
        <dbReference type="ARBA" id="ARBA00025270"/>
    </source>
</evidence>
<reference evidence="15" key="1">
    <citation type="journal article" date="2020" name="Front. Microbiol.">
        <title>Metagenomic Analysis of Plant Viruses Associated With Papaya Ringspot Disease in Carica papaya L. in Kenya.</title>
        <authorList>
            <person name="Mumo N.N."/>
            <person name="Mamati G.E."/>
            <person name="Ateka E.M."/>
            <person name="Rimberia F.K."/>
            <person name="Asudi G.O."/>
            <person name="Boykin L.M."/>
            <person name="Machuka E.M."/>
            <person name="Njuguna J.N."/>
            <person name="Pelle R."/>
            <person name="Stomeo F."/>
        </authorList>
    </citation>
    <scope>NUCLEOTIDE SEQUENCE</scope>
    <source>
        <strain evidence="15">KE-Mak-08</strain>
    </source>
</reference>
<proteinExistence type="inferred from homology"/>
<evidence type="ECO:0000256" key="5">
    <source>
        <dbReference type="ARBA" id="ARBA00022692"/>
    </source>
</evidence>
<evidence type="ECO:0000313" key="15">
    <source>
        <dbReference type="EMBL" id="QIJ97111.1"/>
    </source>
</evidence>
<name>A0A6G7S763_9VIRU</name>
<evidence type="ECO:0000256" key="10">
    <source>
        <dbReference type="ARBA" id="ARBA00023184"/>
    </source>
</evidence>
<dbReference type="InterPro" id="IPR003411">
    <property type="entry name" value="TGBp3"/>
</dbReference>